<gene>
    <name evidence="3" type="ORF">L873DRAFT_1380200</name>
</gene>
<accession>A0A3N4JE35</accession>
<feature type="transmembrane region" description="Helical" evidence="2">
    <location>
        <begin position="7"/>
        <end position="24"/>
    </location>
</feature>
<keyword evidence="4" id="KW-1185">Reference proteome</keyword>
<feature type="compositionally biased region" description="Basic and acidic residues" evidence="1">
    <location>
        <begin position="194"/>
        <end position="205"/>
    </location>
</feature>
<protein>
    <submittedName>
        <fullName evidence="3">Uncharacterized protein</fullName>
    </submittedName>
</protein>
<keyword evidence="2" id="KW-0472">Membrane</keyword>
<sequence length="205" mass="23328">MEEREKYVTEIVLLFVVSLISIMLKTLEKQEAYLGPRSPVSRSAAPDKPSYPGNSISYSGGKEWNFGLYLRKLRSAPKSRANRIILNRGGKAEKSKLYKLPVLTNVFQFSDTACKALYLAGDRRALFPLGEIDIMLSARMGYENSCTTISQYRYAKNMEGNLHWSFLSDLFGDARGESKQELQKVTTKRLGKKGRSERWKQWPGN</sequence>
<dbReference type="AlphaFoldDB" id="A0A3N4JE35"/>
<proteinExistence type="predicted"/>
<organism evidence="3 4">
    <name type="scientific">Choiromyces venosus 120613-1</name>
    <dbReference type="NCBI Taxonomy" id="1336337"/>
    <lineage>
        <taxon>Eukaryota</taxon>
        <taxon>Fungi</taxon>
        <taxon>Dikarya</taxon>
        <taxon>Ascomycota</taxon>
        <taxon>Pezizomycotina</taxon>
        <taxon>Pezizomycetes</taxon>
        <taxon>Pezizales</taxon>
        <taxon>Tuberaceae</taxon>
        <taxon>Choiromyces</taxon>
    </lineage>
</organism>
<keyword evidence="2" id="KW-1133">Transmembrane helix</keyword>
<dbReference type="EMBL" id="ML120431">
    <property type="protein sequence ID" value="RPA94941.1"/>
    <property type="molecule type" value="Genomic_DNA"/>
</dbReference>
<dbReference type="Proteomes" id="UP000276215">
    <property type="component" value="Unassembled WGS sequence"/>
</dbReference>
<reference evidence="3 4" key="1">
    <citation type="journal article" date="2018" name="Nat. Ecol. Evol.">
        <title>Pezizomycetes genomes reveal the molecular basis of ectomycorrhizal truffle lifestyle.</title>
        <authorList>
            <person name="Murat C."/>
            <person name="Payen T."/>
            <person name="Noel B."/>
            <person name="Kuo A."/>
            <person name="Morin E."/>
            <person name="Chen J."/>
            <person name="Kohler A."/>
            <person name="Krizsan K."/>
            <person name="Balestrini R."/>
            <person name="Da Silva C."/>
            <person name="Montanini B."/>
            <person name="Hainaut M."/>
            <person name="Levati E."/>
            <person name="Barry K.W."/>
            <person name="Belfiori B."/>
            <person name="Cichocki N."/>
            <person name="Clum A."/>
            <person name="Dockter R.B."/>
            <person name="Fauchery L."/>
            <person name="Guy J."/>
            <person name="Iotti M."/>
            <person name="Le Tacon F."/>
            <person name="Lindquist E.A."/>
            <person name="Lipzen A."/>
            <person name="Malagnac F."/>
            <person name="Mello A."/>
            <person name="Molinier V."/>
            <person name="Miyauchi S."/>
            <person name="Poulain J."/>
            <person name="Riccioni C."/>
            <person name="Rubini A."/>
            <person name="Sitrit Y."/>
            <person name="Splivallo R."/>
            <person name="Traeger S."/>
            <person name="Wang M."/>
            <person name="Zifcakova L."/>
            <person name="Wipf D."/>
            <person name="Zambonelli A."/>
            <person name="Paolocci F."/>
            <person name="Nowrousian M."/>
            <person name="Ottonello S."/>
            <person name="Baldrian P."/>
            <person name="Spatafora J.W."/>
            <person name="Henrissat B."/>
            <person name="Nagy L.G."/>
            <person name="Aury J.M."/>
            <person name="Wincker P."/>
            <person name="Grigoriev I.V."/>
            <person name="Bonfante P."/>
            <person name="Martin F.M."/>
        </authorList>
    </citation>
    <scope>NUCLEOTIDE SEQUENCE [LARGE SCALE GENOMIC DNA]</scope>
    <source>
        <strain evidence="3 4">120613-1</strain>
    </source>
</reference>
<evidence type="ECO:0000313" key="4">
    <source>
        <dbReference type="Proteomes" id="UP000276215"/>
    </source>
</evidence>
<keyword evidence="2" id="KW-0812">Transmembrane</keyword>
<evidence type="ECO:0000256" key="1">
    <source>
        <dbReference type="SAM" id="MobiDB-lite"/>
    </source>
</evidence>
<evidence type="ECO:0000313" key="3">
    <source>
        <dbReference type="EMBL" id="RPA94941.1"/>
    </source>
</evidence>
<evidence type="ECO:0000256" key="2">
    <source>
        <dbReference type="SAM" id="Phobius"/>
    </source>
</evidence>
<feature type="region of interest" description="Disordered" evidence="1">
    <location>
        <begin position="182"/>
        <end position="205"/>
    </location>
</feature>
<name>A0A3N4JE35_9PEZI</name>